<evidence type="ECO:0000313" key="4">
    <source>
        <dbReference type="Proteomes" id="UP001224418"/>
    </source>
</evidence>
<dbReference type="InterPro" id="IPR001667">
    <property type="entry name" value="DDH_dom"/>
</dbReference>
<reference evidence="3 4" key="1">
    <citation type="submission" date="2023-07" db="EMBL/GenBank/DDBJ databases">
        <title>Genomic Encyclopedia of Type Strains, Phase IV (KMG-IV): sequencing the most valuable type-strain genomes for metagenomic binning, comparative biology and taxonomic classification.</title>
        <authorList>
            <person name="Goeker M."/>
        </authorList>
    </citation>
    <scope>NUCLEOTIDE SEQUENCE [LARGE SCALE GENOMIC DNA]</scope>
    <source>
        <strain evidence="3 4">DSM 1400</strain>
    </source>
</reference>
<evidence type="ECO:0000259" key="1">
    <source>
        <dbReference type="Pfam" id="PF01368"/>
    </source>
</evidence>
<dbReference type="PANTHER" id="PTHR47618">
    <property type="entry name" value="BIFUNCTIONAL OLIGORIBONUCLEASE AND PAP PHOSPHATASE NRNA"/>
    <property type="match status" value="1"/>
</dbReference>
<dbReference type="RefSeq" id="WP_307356011.1">
    <property type="nucleotide sequence ID" value="NZ_BAAACJ010000014.1"/>
</dbReference>
<evidence type="ECO:0000313" key="3">
    <source>
        <dbReference type="EMBL" id="MDQ0480134.1"/>
    </source>
</evidence>
<proteinExistence type="predicted"/>
<dbReference type="InterPro" id="IPR038763">
    <property type="entry name" value="DHH_sf"/>
</dbReference>
<dbReference type="SUPFAM" id="SSF64182">
    <property type="entry name" value="DHH phosphoesterases"/>
    <property type="match status" value="1"/>
</dbReference>
<sequence length="321" mass="36122">MLKEVIKTLKNSQRIGISFHTSPDGDSLGSSLALLQILRELKKEAYIICKESIPETFNFLPFNAEIEKNITEPLDNTDCIVVLDCGNVERINGNIDLNNDKYIVLNVDHHKSNEEYGKINYVNSEAAAVGEIIYDIMEQLKVTLNKSIATCIYTSLLTDTGSFRHSNTTSKTHNIAGKLISTGFDFSQIHRIIFDNKSLNRIKLYGKIIEDLEVTNNGKIAFINAQKSYFEELNLEDGDTSDLLTFGMKINTVEVVALFKEKDDILKVSLRSKQYVDVREIAESYGGGGHIRAAGFASDKPLEQLKNELILKIESYKDERI</sequence>
<name>A0ABU0JSV7_HATLI</name>
<dbReference type="EC" id="3.1.3.7" evidence="3"/>
<keyword evidence="4" id="KW-1185">Reference proteome</keyword>
<evidence type="ECO:0000259" key="2">
    <source>
        <dbReference type="Pfam" id="PF02272"/>
    </source>
</evidence>
<keyword evidence="3" id="KW-0378">Hydrolase</keyword>
<protein>
    <submittedName>
        <fullName evidence="3">Phosphoesterase RecJ-like protein</fullName>
        <ecNumber evidence="3">3.1.13.3</ecNumber>
        <ecNumber evidence="3">3.1.3.7</ecNumber>
    </submittedName>
</protein>
<gene>
    <name evidence="3" type="ORF">QOZ93_001882</name>
</gene>
<dbReference type="Proteomes" id="UP001224418">
    <property type="component" value="Unassembled WGS sequence"/>
</dbReference>
<dbReference type="Gene3D" id="3.10.310.30">
    <property type="match status" value="1"/>
</dbReference>
<dbReference type="Pfam" id="PF01368">
    <property type="entry name" value="DHH"/>
    <property type="match status" value="1"/>
</dbReference>
<dbReference type="PANTHER" id="PTHR47618:SF1">
    <property type="entry name" value="BIFUNCTIONAL OLIGORIBONUCLEASE AND PAP PHOSPHATASE NRNA"/>
    <property type="match status" value="1"/>
</dbReference>
<dbReference type="InterPro" id="IPR003156">
    <property type="entry name" value="DHHA1_dom"/>
</dbReference>
<dbReference type="Gene3D" id="3.90.1640.10">
    <property type="entry name" value="inorganic pyrophosphatase (n-terminal core)"/>
    <property type="match status" value="1"/>
</dbReference>
<dbReference type="EC" id="3.1.13.3" evidence="3"/>
<organism evidence="3 4">
    <name type="scientific">Hathewaya limosa</name>
    <name type="common">Clostridium limosum</name>
    <dbReference type="NCBI Taxonomy" id="1536"/>
    <lineage>
        <taxon>Bacteria</taxon>
        <taxon>Bacillati</taxon>
        <taxon>Bacillota</taxon>
        <taxon>Clostridia</taxon>
        <taxon>Eubacteriales</taxon>
        <taxon>Clostridiaceae</taxon>
        <taxon>Hathewaya</taxon>
    </lineage>
</organism>
<accession>A0ABU0JSV7</accession>
<dbReference type="Pfam" id="PF02272">
    <property type="entry name" value="DHHA1"/>
    <property type="match status" value="1"/>
</dbReference>
<dbReference type="InterPro" id="IPR051319">
    <property type="entry name" value="Oligoribo/pAp-PDE_c-di-AMP_PDE"/>
</dbReference>
<feature type="domain" description="DHHA1" evidence="2">
    <location>
        <begin position="232"/>
        <end position="310"/>
    </location>
</feature>
<dbReference type="GO" id="GO:0008441">
    <property type="term" value="F:3'(2'),5'-bisphosphate nucleotidase activity"/>
    <property type="evidence" value="ECO:0007669"/>
    <property type="project" value="UniProtKB-EC"/>
</dbReference>
<feature type="domain" description="DDH" evidence="1">
    <location>
        <begin position="15"/>
        <end position="154"/>
    </location>
</feature>
<comment type="caution">
    <text evidence="3">The sequence shown here is derived from an EMBL/GenBank/DDBJ whole genome shotgun (WGS) entry which is preliminary data.</text>
</comment>
<dbReference type="EMBL" id="JAUSWN010000015">
    <property type="protein sequence ID" value="MDQ0480134.1"/>
    <property type="molecule type" value="Genomic_DNA"/>
</dbReference>